<organism evidence="2 3">
    <name type="scientific">Folsomia candida</name>
    <name type="common">Springtail</name>
    <dbReference type="NCBI Taxonomy" id="158441"/>
    <lineage>
        <taxon>Eukaryota</taxon>
        <taxon>Metazoa</taxon>
        <taxon>Ecdysozoa</taxon>
        <taxon>Arthropoda</taxon>
        <taxon>Hexapoda</taxon>
        <taxon>Collembola</taxon>
        <taxon>Entomobryomorpha</taxon>
        <taxon>Isotomoidea</taxon>
        <taxon>Isotomidae</taxon>
        <taxon>Proisotominae</taxon>
        <taxon>Folsomia</taxon>
    </lineage>
</organism>
<dbReference type="InterPro" id="IPR011990">
    <property type="entry name" value="TPR-like_helical_dom_sf"/>
</dbReference>
<dbReference type="PANTHER" id="PTHR47643">
    <property type="entry name" value="TPR DOMAIN PROTEIN (AFU_ORTHOLOGUE AFUA_5G12710)"/>
    <property type="match status" value="1"/>
</dbReference>
<dbReference type="PROSITE" id="PS50280">
    <property type="entry name" value="SET"/>
    <property type="match status" value="1"/>
</dbReference>
<name>A0A226EBQ0_FOLCA</name>
<dbReference type="GO" id="GO:0008757">
    <property type="term" value="F:S-adenosylmethionine-dependent methyltransferase activity"/>
    <property type="evidence" value="ECO:0007669"/>
    <property type="project" value="UniProtKB-ARBA"/>
</dbReference>
<dbReference type="STRING" id="158441.A0A226EBQ0"/>
<dbReference type="PANTHER" id="PTHR47643:SF2">
    <property type="entry name" value="TPR DOMAIN PROTEIN (AFU_ORTHOLOGUE AFUA_5G12710)"/>
    <property type="match status" value="1"/>
</dbReference>
<gene>
    <name evidence="2" type="ORF">Fcan01_11564</name>
</gene>
<dbReference type="SUPFAM" id="SSF82199">
    <property type="entry name" value="SET domain"/>
    <property type="match status" value="1"/>
</dbReference>
<dbReference type="SMART" id="SM00028">
    <property type="entry name" value="TPR"/>
    <property type="match status" value="2"/>
</dbReference>
<dbReference type="InterPro" id="IPR019734">
    <property type="entry name" value="TPR_rpt"/>
</dbReference>
<dbReference type="AlphaFoldDB" id="A0A226EBQ0"/>
<dbReference type="SUPFAM" id="SSF48452">
    <property type="entry name" value="TPR-like"/>
    <property type="match status" value="1"/>
</dbReference>
<dbReference type="GO" id="GO:0008276">
    <property type="term" value="F:protein methyltransferase activity"/>
    <property type="evidence" value="ECO:0007669"/>
    <property type="project" value="UniProtKB-ARBA"/>
</dbReference>
<dbReference type="InterPro" id="IPR053209">
    <property type="entry name" value="Gramillin-biosynth_MTr"/>
</dbReference>
<dbReference type="CDD" id="cd20071">
    <property type="entry name" value="SET_SMYD"/>
    <property type="match status" value="1"/>
</dbReference>
<proteinExistence type="predicted"/>
<evidence type="ECO:0000313" key="2">
    <source>
        <dbReference type="EMBL" id="OXA54191.1"/>
    </source>
</evidence>
<accession>A0A226EBQ0</accession>
<dbReference type="GO" id="GO:0008170">
    <property type="term" value="F:N-methyltransferase activity"/>
    <property type="evidence" value="ECO:0007669"/>
    <property type="project" value="UniProtKB-ARBA"/>
</dbReference>
<dbReference type="InterPro" id="IPR046341">
    <property type="entry name" value="SET_dom_sf"/>
</dbReference>
<sequence>MPRRQPFPKIIVPASTFRLPTDEESIRHHTTREKVISVMTRIHREVIDPIKFREQMTTKDFMFLEEPNIQPAYDEGMEVELKMENCVEIDTLVKNVLTGKFVLCRTITPSSRLFGVDAGVEDVTGKKAVRLALFNYSMDAKMGKSDFEAVLPLGTMMIVRNPVFKKCHVDSVNFGVIAQNPADVELLSPKRMAALFPGVKWKSELPQESRRALKSPLVWEFTPGQSNVEIAVKLKNVGNRAFIQNRATDAIRFYNIALEYLPEEEITVSVLLSDILCNKAAALIKLGCFNPALLCTEKVLAIDGGHVKAIYRHAKGLIGLGRYAEAGQFLDEKLSQIPSLGQENEDLVKLRSIIPAMGKPPGKEIIVALLRPGPPDMHKPQPDLPVGMIDRISEYRGPVELGPSKIGEGEGLFATQDLPVGTVLLVCKPFAGLYVKSTKKKEFSLSTNPYKYLVGTMANKIWLDPLLGRDIYALWAGPELKSLTDKNDPKITKVDIARLTKICSFNVTNNNFTREDIDAFISAGVWISPSKINHSCVDANVMYPHHETSLVMMVTTFKEVKKGEELVSSYVPGMMPLSERDFMQSHGFICECRLCRLDRSESVTVIAKRANLLKSLTFDLAKYLKNMNVKVLEADLETFDNLEMLRAATPDLDFALPGPDIHQIVSIFVLPLGLYDACLHIMEAIYTVMENVPTNYVKHAFAETILVVYMKKGTEKAVLEKWVEEVRKYCRLYAGTLEHVRAGDHPTIPEDLKKFGIEFFNEETD</sequence>
<dbReference type="Gene3D" id="1.25.40.10">
    <property type="entry name" value="Tetratricopeptide repeat domain"/>
    <property type="match status" value="1"/>
</dbReference>
<dbReference type="Gene3D" id="2.170.270.10">
    <property type="entry name" value="SET domain"/>
    <property type="match status" value="1"/>
</dbReference>
<dbReference type="OrthoDB" id="5945798at2759"/>
<dbReference type="Pfam" id="PF00856">
    <property type="entry name" value="SET"/>
    <property type="match status" value="1"/>
</dbReference>
<reference evidence="2 3" key="1">
    <citation type="submission" date="2015-12" db="EMBL/GenBank/DDBJ databases">
        <title>The genome of Folsomia candida.</title>
        <authorList>
            <person name="Faddeeva A."/>
            <person name="Derks M.F."/>
            <person name="Anvar Y."/>
            <person name="Smit S."/>
            <person name="Van Straalen N."/>
            <person name="Roelofs D."/>
        </authorList>
    </citation>
    <scope>NUCLEOTIDE SEQUENCE [LARGE SCALE GENOMIC DNA]</scope>
    <source>
        <strain evidence="2 3">VU population</strain>
        <tissue evidence="2">Whole body</tissue>
    </source>
</reference>
<comment type="caution">
    <text evidence="2">The sequence shown here is derived from an EMBL/GenBank/DDBJ whole genome shotgun (WGS) entry which is preliminary data.</text>
</comment>
<evidence type="ECO:0000313" key="3">
    <source>
        <dbReference type="Proteomes" id="UP000198287"/>
    </source>
</evidence>
<feature type="domain" description="SET" evidence="1">
    <location>
        <begin position="397"/>
        <end position="571"/>
    </location>
</feature>
<protein>
    <submittedName>
        <fullName evidence="2">Small glutamine-rich tetratricopeptide repeat-containing protein alpha</fullName>
    </submittedName>
</protein>
<dbReference type="InterPro" id="IPR001214">
    <property type="entry name" value="SET_dom"/>
</dbReference>
<dbReference type="EMBL" id="LNIX01000005">
    <property type="protein sequence ID" value="OXA54191.1"/>
    <property type="molecule type" value="Genomic_DNA"/>
</dbReference>
<keyword evidence="3" id="KW-1185">Reference proteome</keyword>
<evidence type="ECO:0000259" key="1">
    <source>
        <dbReference type="PROSITE" id="PS50280"/>
    </source>
</evidence>
<dbReference type="Proteomes" id="UP000198287">
    <property type="component" value="Unassembled WGS sequence"/>
</dbReference>